<keyword evidence="3" id="KW-1185">Reference proteome</keyword>
<gene>
    <name evidence="2" type="ORF">BEP19_01645</name>
</gene>
<dbReference type="CDD" id="cd00158">
    <property type="entry name" value="RHOD"/>
    <property type="match status" value="1"/>
</dbReference>
<dbReference type="PANTHER" id="PTHR43031">
    <property type="entry name" value="FAD-DEPENDENT OXIDOREDUCTASE"/>
    <property type="match status" value="1"/>
</dbReference>
<dbReference type="OrthoDB" id="9800872at2"/>
<protein>
    <recommendedName>
        <fullName evidence="1">Rhodanese domain-containing protein</fullName>
    </recommendedName>
</protein>
<sequence length="114" mass="12923">MESHNISASDFVALYKKDGLKQSKIIDVREQHEWDMIHLEQACLIPMNTIPENLEQLSKEQDLYIVCAHGVRSLHVTNYLVHLGYARTINVEGGMAAIAMLLEQNDAESAEEQE</sequence>
<comment type="caution">
    <text evidence="2">The sequence shown here is derived from an EMBL/GenBank/DDBJ whole genome shotgun (WGS) entry which is preliminary data.</text>
</comment>
<dbReference type="Pfam" id="PF00581">
    <property type="entry name" value="Rhodanese"/>
    <property type="match status" value="1"/>
</dbReference>
<dbReference type="AlphaFoldDB" id="A0A419SN52"/>
<dbReference type="RefSeq" id="WP_120188343.1">
    <property type="nucleotide sequence ID" value="NZ_MCHY01000006.1"/>
</dbReference>
<dbReference type="SUPFAM" id="SSF52821">
    <property type="entry name" value="Rhodanese/Cell cycle control phosphatase"/>
    <property type="match status" value="1"/>
</dbReference>
<dbReference type="EMBL" id="MCHY01000006">
    <property type="protein sequence ID" value="RKD25672.1"/>
    <property type="molecule type" value="Genomic_DNA"/>
</dbReference>
<dbReference type="PANTHER" id="PTHR43031:SF17">
    <property type="entry name" value="SULFURTRANSFERASE YTWF-RELATED"/>
    <property type="match status" value="1"/>
</dbReference>
<evidence type="ECO:0000259" key="1">
    <source>
        <dbReference type="PROSITE" id="PS50206"/>
    </source>
</evidence>
<proteinExistence type="predicted"/>
<dbReference type="InterPro" id="IPR036873">
    <property type="entry name" value="Rhodanese-like_dom_sf"/>
</dbReference>
<dbReference type="PROSITE" id="PS50206">
    <property type="entry name" value="RHODANESE_3"/>
    <property type="match status" value="1"/>
</dbReference>
<feature type="domain" description="Rhodanese" evidence="1">
    <location>
        <begin position="19"/>
        <end position="103"/>
    </location>
</feature>
<name>A0A419SN52_9BACL</name>
<dbReference type="Gene3D" id="3.40.250.10">
    <property type="entry name" value="Rhodanese-like domain"/>
    <property type="match status" value="1"/>
</dbReference>
<organism evidence="2 3">
    <name type="scientific">Ammoniphilus oxalaticus</name>
    <dbReference type="NCBI Taxonomy" id="66863"/>
    <lineage>
        <taxon>Bacteria</taxon>
        <taxon>Bacillati</taxon>
        <taxon>Bacillota</taxon>
        <taxon>Bacilli</taxon>
        <taxon>Bacillales</taxon>
        <taxon>Paenibacillaceae</taxon>
        <taxon>Aneurinibacillus group</taxon>
        <taxon>Ammoniphilus</taxon>
    </lineage>
</organism>
<evidence type="ECO:0000313" key="2">
    <source>
        <dbReference type="EMBL" id="RKD25672.1"/>
    </source>
</evidence>
<dbReference type="InterPro" id="IPR050229">
    <property type="entry name" value="GlpE_sulfurtransferase"/>
</dbReference>
<dbReference type="Proteomes" id="UP000284219">
    <property type="component" value="Unassembled WGS sequence"/>
</dbReference>
<dbReference type="SMART" id="SM00450">
    <property type="entry name" value="RHOD"/>
    <property type="match status" value="1"/>
</dbReference>
<reference evidence="2 3" key="1">
    <citation type="submission" date="2016-08" db="EMBL/GenBank/DDBJ databases">
        <title>Novel Firmicute Genomes.</title>
        <authorList>
            <person name="Poppleton D.I."/>
            <person name="Gribaldo S."/>
        </authorList>
    </citation>
    <scope>NUCLEOTIDE SEQUENCE [LARGE SCALE GENOMIC DNA]</scope>
    <source>
        <strain evidence="2 3">RAOx-1</strain>
    </source>
</reference>
<dbReference type="InterPro" id="IPR001763">
    <property type="entry name" value="Rhodanese-like_dom"/>
</dbReference>
<accession>A0A419SN52</accession>
<evidence type="ECO:0000313" key="3">
    <source>
        <dbReference type="Proteomes" id="UP000284219"/>
    </source>
</evidence>